<dbReference type="PANTHER" id="PTHR34383">
    <property type="entry name" value="POLYPHOSPHATE:AMP PHOSPHOTRANSFERASE-RELATED"/>
    <property type="match status" value="1"/>
</dbReference>
<dbReference type="eggNOG" id="COG2326">
    <property type="taxonomic scope" value="Bacteria"/>
</dbReference>
<dbReference type="Gene3D" id="3.40.50.300">
    <property type="entry name" value="P-loop containing nucleotide triphosphate hydrolases"/>
    <property type="match status" value="1"/>
</dbReference>
<dbReference type="Proteomes" id="UP000077603">
    <property type="component" value="Chromosome"/>
</dbReference>
<evidence type="ECO:0000313" key="7">
    <source>
        <dbReference type="Proteomes" id="UP000077603"/>
    </source>
</evidence>
<dbReference type="SUPFAM" id="SSF52540">
    <property type="entry name" value="P-loop containing nucleoside triphosphate hydrolases"/>
    <property type="match status" value="1"/>
</dbReference>
<evidence type="ECO:0000256" key="4">
    <source>
        <dbReference type="RuleBase" id="RU369062"/>
    </source>
</evidence>
<dbReference type="PANTHER" id="PTHR34383:SF1">
    <property type="entry name" value="ADP-POLYPHOSPHATE PHOSPHOTRANSFERASE"/>
    <property type="match status" value="1"/>
</dbReference>
<evidence type="ECO:0000256" key="2">
    <source>
        <dbReference type="ARBA" id="ARBA00022679"/>
    </source>
</evidence>
<dbReference type="NCBIfam" id="TIGR03707">
    <property type="entry name" value="PPK2_P_aer"/>
    <property type="match status" value="1"/>
</dbReference>
<proteinExistence type="inferred from homology"/>
<evidence type="ECO:0000259" key="5">
    <source>
        <dbReference type="Pfam" id="PF03976"/>
    </source>
</evidence>
<dbReference type="AlphaFoldDB" id="A0A172Y702"/>
<dbReference type="RefSeq" id="WP_025978505.1">
    <property type="nucleotide sequence ID" value="NZ_CP015614.1"/>
</dbReference>
<evidence type="ECO:0000256" key="1">
    <source>
        <dbReference type="ARBA" id="ARBA00009924"/>
    </source>
</evidence>
<dbReference type="InterPro" id="IPR016898">
    <property type="entry name" value="Polyphosphate_phosphotransfera"/>
</dbReference>
<dbReference type="OrthoDB" id="9775224at2"/>
<comment type="similarity">
    <text evidence="1 4">Belongs to the polyphosphate kinase 2 (PPK2) family. Class I subfamily.</text>
</comment>
<keyword evidence="2 4" id="KW-0808">Transferase</keyword>
<dbReference type="GO" id="GO:0008976">
    <property type="term" value="F:polyphosphate kinase activity"/>
    <property type="evidence" value="ECO:0007669"/>
    <property type="project" value="UniProtKB-UniRule"/>
</dbReference>
<dbReference type="PIRSF" id="PIRSF028756">
    <property type="entry name" value="PPK2_prd"/>
    <property type="match status" value="1"/>
</dbReference>
<accession>A0A172Y702</accession>
<organism evidence="6 7">
    <name type="scientific">Brevundimonas naejangsanensis</name>
    <dbReference type="NCBI Taxonomy" id="588932"/>
    <lineage>
        <taxon>Bacteria</taxon>
        <taxon>Pseudomonadati</taxon>
        <taxon>Pseudomonadota</taxon>
        <taxon>Alphaproteobacteria</taxon>
        <taxon>Caulobacterales</taxon>
        <taxon>Caulobacteraceae</taxon>
        <taxon>Brevundimonas</taxon>
    </lineage>
</organism>
<dbReference type="KEGG" id="bne:DA69_09605"/>
<gene>
    <name evidence="6" type="ORF">DA69_09605</name>
</gene>
<protein>
    <recommendedName>
        <fullName evidence="4">ADP/GDP-polyphosphate phosphotransferase</fullName>
        <ecNumber evidence="4">2.7.4.-</ecNumber>
    </recommendedName>
    <alternativeName>
        <fullName evidence="4">Polyphosphate kinase PPK2</fullName>
    </alternativeName>
</protein>
<comment type="function">
    <text evidence="4">Uses inorganic polyphosphate (polyP) as a donor to convert GDP to GTP or ADP to ATP.</text>
</comment>
<comment type="subunit">
    <text evidence="4">Homotetramer.</text>
</comment>
<evidence type="ECO:0000313" key="6">
    <source>
        <dbReference type="EMBL" id="ANF54978.1"/>
    </source>
</evidence>
<feature type="domain" description="Polyphosphate kinase-2-related" evidence="5">
    <location>
        <begin position="2"/>
        <end position="222"/>
    </location>
</feature>
<sequence length="247" mass="28358">MAKDDYADILEALQIQMVETQAWAIEQGLKVVIVFEGRDAAGKDGAIKRMTEYMAPRQTRVVALPKPTERETTQWYFQRYAAHLPAAGEIVIFNRSWYNRAGVEPVMGFCTPAQHERFLHDAPHFERMLTQSGTLLIKLWLDISRDEQARRLEERVDHPLKRFKVSALDAEAQARWSAYSAARDEMLNRTHVDYAPWTVVATDKKKTARLNIMRHVLRRLDRPGLECREPDPAVVFSADAAQGRLAQ</sequence>
<dbReference type="EC" id="2.7.4.-" evidence="4"/>
<reference evidence="6 7" key="1">
    <citation type="journal article" date="2014" name="Genome Announc.">
        <title>Genome Sequence of a Promising Hydrogen-Producing Facultative Anaerobic Bacterium, Brevundimonas naejangsanensis Strain B1.</title>
        <authorList>
            <person name="Su H."/>
            <person name="Zhang T."/>
            <person name="Bao M."/>
            <person name="Jiang Y."/>
            <person name="Wang Y."/>
            <person name="Tan T."/>
        </authorList>
    </citation>
    <scope>NUCLEOTIDE SEQUENCE [LARGE SCALE GENOMIC DNA]</scope>
    <source>
        <strain evidence="6 7">B1</strain>
    </source>
</reference>
<keyword evidence="7" id="KW-1185">Reference proteome</keyword>
<dbReference type="InterPro" id="IPR022486">
    <property type="entry name" value="PPK2_PA0141"/>
</dbReference>
<dbReference type="GO" id="GO:0006793">
    <property type="term" value="P:phosphorus metabolic process"/>
    <property type="evidence" value="ECO:0007669"/>
    <property type="project" value="InterPro"/>
</dbReference>
<dbReference type="InterPro" id="IPR027417">
    <property type="entry name" value="P-loop_NTPase"/>
</dbReference>
<keyword evidence="3 4" id="KW-0418">Kinase</keyword>
<name>A0A172Y702_9CAUL</name>
<dbReference type="EMBL" id="CP015614">
    <property type="protein sequence ID" value="ANF54978.1"/>
    <property type="molecule type" value="Genomic_DNA"/>
</dbReference>
<dbReference type="Pfam" id="PF03976">
    <property type="entry name" value="PPK2"/>
    <property type="match status" value="1"/>
</dbReference>
<dbReference type="InterPro" id="IPR022488">
    <property type="entry name" value="PPK2-related"/>
</dbReference>
<dbReference type="STRING" id="588932.DA69_09605"/>
<evidence type="ECO:0000256" key="3">
    <source>
        <dbReference type="ARBA" id="ARBA00022777"/>
    </source>
</evidence>